<dbReference type="EMBL" id="JACCBW010000002">
    <property type="protein sequence ID" value="NYE37875.1"/>
    <property type="molecule type" value="Genomic_DNA"/>
</dbReference>
<dbReference type="SMART" id="SM00065">
    <property type="entry name" value="GAF"/>
    <property type="match status" value="1"/>
</dbReference>
<dbReference type="SUPFAM" id="SSF55874">
    <property type="entry name" value="ATPase domain of HSP90 chaperone/DNA topoisomerase II/histidine kinase"/>
    <property type="match status" value="1"/>
</dbReference>
<dbReference type="InterPro" id="IPR029016">
    <property type="entry name" value="GAF-like_dom_sf"/>
</dbReference>
<dbReference type="InterPro" id="IPR005467">
    <property type="entry name" value="His_kinase_dom"/>
</dbReference>
<dbReference type="SMART" id="SM00388">
    <property type="entry name" value="HisKA"/>
    <property type="match status" value="1"/>
</dbReference>
<dbReference type="InterPro" id="IPR036890">
    <property type="entry name" value="HATPase_C_sf"/>
</dbReference>
<proteinExistence type="predicted"/>
<evidence type="ECO:0000259" key="8">
    <source>
        <dbReference type="PROSITE" id="PS50109"/>
    </source>
</evidence>
<dbReference type="InterPro" id="IPR004358">
    <property type="entry name" value="Sig_transdc_His_kin-like_C"/>
</dbReference>
<dbReference type="InterPro" id="IPR050736">
    <property type="entry name" value="Sensor_HK_Regulatory"/>
</dbReference>
<evidence type="ECO:0000256" key="3">
    <source>
        <dbReference type="ARBA" id="ARBA00012438"/>
    </source>
</evidence>
<name>A0A7Y9H4Q4_9ACTN</name>
<dbReference type="PANTHER" id="PTHR43711">
    <property type="entry name" value="TWO-COMPONENT HISTIDINE KINASE"/>
    <property type="match status" value="1"/>
</dbReference>
<evidence type="ECO:0000313" key="9">
    <source>
        <dbReference type="EMBL" id="NYE37875.1"/>
    </source>
</evidence>
<keyword evidence="5" id="KW-0808">Transferase</keyword>
<dbReference type="InterPro" id="IPR003661">
    <property type="entry name" value="HisK_dim/P_dom"/>
</dbReference>
<keyword evidence="7" id="KW-0902">Two-component regulatory system</keyword>
<dbReference type="RefSeq" id="WP_179620384.1">
    <property type="nucleotide sequence ID" value="NZ_JACCBW010000002.1"/>
</dbReference>
<dbReference type="Pfam" id="PF00512">
    <property type="entry name" value="HisKA"/>
    <property type="match status" value="1"/>
</dbReference>
<comment type="caution">
    <text evidence="9">The sequence shown here is derived from an EMBL/GenBank/DDBJ whole genome shotgun (WGS) entry which is preliminary data.</text>
</comment>
<dbReference type="InterPro" id="IPR003018">
    <property type="entry name" value="GAF"/>
</dbReference>
<keyword evidence="4" id="KW-0597">Phosphoprotein</keyword>
<dbReference type="PANTHER" id="PTHR43711:SF28">
    <property type="entry name" value="SENSOR HISTIDINE KINASE YXDK"/>
    <property type="match status" value="1"/>
</dbReference>
<dbReference type="Proteomes" id="UP000549911">
    <property type="component" value="Unassembled WGS sequence"/>
</dbReference>
<dbReference type="Gene3D" id="3.30.450.40">
    <property type="match status" value="2"/>
</dbReference>
<dbReference type="GO" id="GO:0005886">
    <property type="term" value="C:plasma membrane"/>
    <property type="evidence" value="ECO:0007669"/>
    <property type="project" value="UniProtKB-SubCell"/>
</dbReference>
<evidence type="ECO:0000256" key="5">
    <source>
        <dbReference type="ARBA" id="ARBA00022679"/>
    </source>
</evidence>
<dbReference type="Gene3D" id="1.10.287.130">
    <property type="match status" value="1"/>
</dbReference>
<dbReference type="CDD" id="cd00082">
    <property type="entry name" value="HisKA"/>
    <property type="match status" value="1"/>
</dbReference>
<organism evidence="9 10">
    <name type="scientific">Nocardioides cavernae</name>
    <dbReference type="NCBI Taxonomy" id="1921566"/>
    <lineage>
        <taxon>Bacteria</taxon>
        <taxon>Bacillati</taxon>
        <taxon>Actinomycetota</taxon>
        <taxon>Actinomycetes</taxon>
        <taxon>Propionibacteriales</taxon>
        <taxon>Nocardioidaceae</taxon>
        <taxon>Nocardioides</taxon>
    </lineage>
</organism>
<dbReference type="EC" id="2.7.13.3" evidence="3"/>
<sequence length="583" mass="62545">MDQVAETPAATQLRLDEPTREHLYVLAEGAAALAEFSLSAISIRDGDELEVVAAYGPGVAEAILGRRLPVALLEAEIENADEWGPWRFVPHDRETAEIAGYGYVYESVLTDAPGAWHPRDFLAAPLVDESGELRGVLSVDVPLDGRRPGKVQRELLEKCAVVTRRTVLTALERMELAERVRLAATTREIVRQALGEPTLDLVVEASRSAIVQCFDAFGMWLTAFDAQGGTSTTWYAEGEPAEPAFDQVDVVVAGLAEQCWAEQRVAPFSAADTAGIPRSDADRLLAFLSGIGIGSVLLVPLGVGTQCLGFLVLTRVSDVRTWTDVELDAALDIGHDLGRAVANARQVDQLRRIDTYRTQMVNTLGHELRNPIFTASANLEMLGLADLDPADHTSLTAASRAVARLESVVDDLLTMARIADPDRAFEPVPVDLHDVLAEVGEDCGPVAASKSVAYAIHAPAGPVVVPGNRDELLRLLCNLSSNAVKYTDAGGRVDLRVVRRDDDVVVTVADTGIGISEDDQRTLFREFHRSTNPAALERPGTGLGLAIVERIVQRHSGTLDLSSTLGVGTTLTVRLPAADAAVA</sequence>
<comment type="catalytic activity">
    <reaction evidence="1">
        <text>ATP + protein L-histidine = ADP + protein N-phospho-L-histidine.</text>
        <dbReference type="EC" id="2.7.13.3"/>
    </reaction>
</comment>
<dbReference type="InterPro" id="IPR003594">
    <property type="entry name" value="HATPase_dom"/>
</dbReference>
<evidence type="ECO:0000313" key="10">
    <source>
        <dbReference type="Proteomes" id="UP000549911"/>
    </source>
</evidence>
<gene>
    <name evidence="9" type="ORF">F4692_003008</name>
</gene>
<dbReference type="PRINTS" id="PR00344">
    <property type="entry name" value="BCTRLSENSOR"/>
</dbReference>
<evidence type="ECO:0000256" key="7">
    <source>
        <dbReference type="ARBA" id="ARBA00023012"/>
    </source>
</evidence>
<dbReference type="FunFam" id="3.30.565.10:FF:000006">
    <property type="entry name" value="Sensor histidine kinase WalK"/>
    <property type="match status" value="1"/>
</dbReference>
<dbReference type="AlphaFoldDB" id="A0A7Y9H4Q4"/>
<reference evidence="9 10" key="1">
    <citation type="submission" date="2020-07" db="EMBL/GenBank/DDBJ databases">
        <authorList>
            <person name="Partida-Martinez L."/>
            <person name="Huntemann M."/>
            <person name="Clum A."/>
            <person name="Wang J."/>
            <person name="Palaniappan K."/>
            <person name="Ritter S."/>
            <person name="Chen I.-M."/>
            <person name="Stamatis D."/>
            <person name="Reddy T."/>
            <person name="O'Malley R."/>
            <person name="Daum C."/>
            <person name="Shapiro N."/>
            <person name="Ivanova N."/>
            <person name="Kyrpides N."/>
            <person name="Woyke T."/>
        </authorList>
    </citation>
    <scope>NUCLEOTIDE SEQUENCE [LARGE SCALE GENOMIC DNA]</scope>
    <source>
        <strain evidence="9 10">AT2.17</strain>
    </source>
</reference>
<dbReference type="PROSITE" id="PS50109">
    <property type="entry name" value="HIS_KIN"/>
    <property type="match status" value="1"/>
</dbReference>
<dbReference type="Pfam" id="PF02518">
    <property type="entry name" value="HATPase_c"/>
    <property type="match status" value="1"/>
</dbReference>
<dbReference type="SUPFAM" id="SSF47384">
    <property type="entry name" value="Homodimeric domain of signal transducing histidine kinase"/>
    <property type="match status" value="1"/>
</dbReference>
<dbReference type="Gene3D" id="3.30.565.10">
    <property type="entry name" value="Histidine kinase-like ATPase, C-terminal domain"/>
    <property type="match status" value="1"/>
</dbReference>
<evidence type="ECO:0000256" key="1">
    <source>
        <dbReference type="ARBA" id="ARBA00000085"/>
    </source>
</evidence>
<keyword evidence="6 9" id="KW-0418">Kinase</keyword>
<protein>
    <recommendedName>
        <fullName evidence="3">histidine kinase</fullName>
        <ecNumber evidence="3">2.7.13.3</ecNumber>
    </recommendedName>
</protein>
<dbReference type="GO" id="GO:0000155">
    <property type="term" value="F:phosphorelay sensor kinase activity"/>
    <property type="evidence" value="ECO:0007669"/>
    <property type="project" value="InterPro"/>
</dbReference>
<keyword evidence="10" id="KW-1185">Reference proteome</keyword>
<accession>A0A7Y9H4Q4</accession>
<comment type="subcellular location">
    <subcellularLocation>
        <location evidence="2">Cell membrane</location>
    </subcellularLocation>
</comment>
<dbReference type="InterPro" id="IPR036097">
    <property type="entry name" value="HisK_dim/P_sf"/>
</dbReference>
<dbReference type="SUPFAM" id="SSF55781">
    <property type="entry name" value="GAF domain-like"/>
    <property type="match status" value="2"/>
</dbReference>
<evidence type="ECO:0000256" key="4">
    <source>
        <dbReference type="ARBA" id="ARBA00022553"/>
    </source>
</evidence>
<dbReference type="SMART" id="SM00387">
    <property type="entry name" value="HATPase_c"/>
    <property type="match status" value="1"/>
</dbReference>
<feature type="domain" description="Histidine kinase" evidence="8">
    <location>
        <begin position="363"/>
        <end position="579"/>
    </location>
</feature>
<evidence type="ECO:0000256" key="2">
    <source>
        <dbReference type="ARBA" id="ARBA00004236"/>
    </source>
</evidence>
<evidence type="ECO:0000256" key="6">
    <source>
        <dbReference type="ARBA" id="ARBA00022777"/>
    </source>
</evidence>
<reference evidence="9 10" key="2">
    <citation type="submission" date="2020-08" db="EMBL/GenBank/DDBJ databases">
        <title>The Agave Microbiome: Exploring the role of microbial communities in plant adaptations to desert environments.</title>
        <authorList>
            <person name="Partida-Martinez L.P."/>
        </authorList>
    </citation>
    <scope>NUCLEOTIDE SEQUENCE [LARGE SCALE GENOMIC DNA]</scope>
    <source>
        <strain evidence="9 10">AT2.17</strain>
    </source>
</reference>